<evidence type="ECO:0000313" key="2">
    <source>
        <dbReference type="EMBL" id="MBA8886454.1"/>
    </source>
</evidence>
<dbReference type="Proteomes" id="UP000550401">
    <property type="component" value="Unassembled WGS sequence"/>
</dbReference>
<dbReference type="PANTHER" id="PTHR43737">
    <property type="entry name" value="BLL7424 PROTEIN"/>
    <property type="match status" value="1"/>
</dbReference>
<dbReference type="RefSeq" id="WP_182529534.1">
    <property type="nucleotide sequence ID" value="NZ_JACGXL010000001.1"/>
</dbReference>
<name>A0A839F2C8_9GAMM</name>
<organism evidence="2 3">
    <name type="scientific">Dokdonella fugitiva</name>
    <dbReference type="NCBI Taxonomy" id="328517"/>
    <lineage>
        <taxon>Bacteria</taxon>
        <taxon>Pseudomonadati</taxon>
        <taxon>Pseudomonadota</taxon>
        <taxon>Gammaproteobacteria</taxon>
        <taxon>Lysobacterales</taxon>
        <taxon>Rhodanobacteraceae</taxon>
        <taxon>Dokdonella</taxon>
    </lineage>
</organism>
<sequence>MNAFNRRDFLKGCCVTALAAGTGSRARAYFAPPPLLPATATDDTLVVVFLRGAMDGLSLLPPGSASPYRADYEASRTNTRVPLSGTGAALALANTTWALHPRATGLRALYQAGHAAFVVAAGQVQPNPVVRSHFEAQSNLEFGIGGGGGNGIGWLTRHLVSGGLPANVPLPAASMGSITANSLLGSSDAITMNSGSDFRLDTFHWSWQNDDAAHGLVGGVSRMNALWGSNATLLERAGMETLDSLALLRPIDFNPYDAANNPDGYQPTGGANYTLANNGGFGTQLRNVAQMIKLNLGLRAVTIDLGNWDTHVGQGNPTQSYDWFGNQVESLSQGLSAFYTDLSTAASGNLMQRVSVIVVSEFGRRVLENSDGGTDHGYGNVITVLGGAVNGGHVYGTYPGLASGDLYEGNDVAVTTDYRQVISEALIRRMGNPNIYYAFPGYSGYAPLGIFQGADLPPSGFDQIFKNGFEAA</sequence>
<accession>A0A839F2C8</accession>
<dbReference type="InterPro" id="IPR006311">
    <property type="entry name" value="TAT_signal"/>
</dbReference>
<comment type="caution">
    <text evidence="2">The sequence shown here is derived from an EMBL/GenBank/DDBJ whole genome shotgun (WGS) entry which is preliminary data.</text>
</comment>
<keyword evidence="1" id="KW-0732">Signal</keyword>
<dbReference type="PANTHER" id="PTHR43737:SF1">
    <property type="entry name" value="DUF1501 DOMAIN-CONTAINING PROTEIN"/>
    <property type="match status" value="1"/>
</dbReference>
<dbReference type="InterPro" id="IPR010869">
    <property type="entry name" value="DUF1501"/>
</dbReference>
<proteinExistence type="predicted"/>
<dbReference type="EMBL" id="JACGXL010000001">
    <property type="protein sequence ID" value="MBA8886454.1"/>
    <property type="molecule type" value="Genomic_DNA"/>
</dbReference>
<reference evidence="2 3" key="1">
    <citation type="submission" date="2020-07" db="EMBL/GenBank/DDBJ databases">
        <title>Genomic Encyclopedia of Type Strains, Phase IV (KMG-V): Genome sequencing to study the core and pangenomes of soil and plant-associated prokaryotes.</title>
        <authorList>
            <person name="Whitman W."/>
        </authorList>
    </citation>
    <scope>NUCLEOTIDE SEQUENCE [LARGE SCALE GENOMIC DNA]</scope>
    <source>
        <strain evidence="2 3">RH2WT43</strain>
    </source>
</reference>
<dbReference type="PROSITE" id="PS51318">
    <property type="entry name" value="TAT"/>
    <property type="match status" value="1"/>
</dbReference>
<dbReference type="AlphaFoldDB" id="A0A839F2C8"/>
<dbReference type="InterPro" id="IPR019546">
    <property type="entry name" value="TAT_signal_bac_arc"/>
</dbReference>
<dbReference type="NCBIfam" id="TIGR01409">
    <property type="entry name" value="TAT_signal_seq"/>
    <property type="match status" value="1"/>
</dbReference>
<dbReference type="Pfam" id="PF07394">
    <property type="entry name" value="DUF1501"/>
    <property type="match status" value="1"/>
</dbReference>
<evidence type="ECO:0000313" key="3">
    <source>
        <dbReference type="Proteomes" id="UP000550401"/>
    </source>
</evidence>
<evidence type="ECO:0000256" key="1">
    <source>
        <dbReference type="ARBA" id="ARBA00022729"/>
    </source>
</evidence>
<keyword evidence="3" id="KW-1185">Reference proteome</keyword>
<protein>
    <submittedName>
        <fullName evidence="2">Uncharacterized protein (DUF1501 family)</fullName>
    </submittedName>
</protein>
<gene>
    <name evidence="2" type="ORF">FHW12_000645</name>
</gene>